<dbReference type="InterPro" id="IPR014716">
    <property type="entry name" value="Fibrinogen_a/b/g_C_1"/>
</dbReference>
<evidence type="ECO:0000256" key="1">
    <source>
        <dbReference type="SAM" id="Phobius"/>
    </source>
</evidence>
<gene>
    <name evidence="3" type="primary">LOC108046343</name>
</gene>
<feature type="domain" description="Fibrinogen C-terminal" evidence="2">
    <location>
        <begin position="1"/>
        <end position="100"/>
    </location>
</feature>
<reference evidence="3" key="1">
    <citation type="submission" date="2025-08" db="UniProtKB">
        <authorList>
            <consortium name="RefSeq"/>
        </authorList>
    </citation>
    <scope>IDENTIFICATION</scope>
</reference>
<dbReference type="PANTHER" id="PTHR19143">
    <property type="entry name" value="FIBRINOGEN/TENASCIN/ANGIOPOEITIN"/>
    <property type="match status" value="1"/>
</dbReference>
<name>A0A6P4ETL9_DRORH</name>
<dbReference type="PANTHER" id="PTHR19143:SF327">
    <property type="entry name" value="FI21813P1-RELATED"/>
    <property type="match status" value="1"/>
</dbReference>
<dbReference type="InterPro" id="IPR036056">
    <property type="entry name" value="Fibrinogen-like_C"/>
</dbReference>
<evidence type="ECO:0000259" key="2">
    <source>
        <dbReference type="PROSITE" id="PS51406"/>
    </source>
</evidence>
<dbReference type="PROSITE" id="PS51406">
    <property type="entry name" value="FIBRINOGEN_C_2"/>
    <property type="match status" value="1"/>
</dbReference>
<keyword evidence="1" id="KW-0812">Transmembrane</keyword>
<dbReference type="SMART" id="SM00186">
    <property type="entry name" value="FBG"/>
    <property type="match status" value="1"/>
</dbReference>
<dbReference type="GO" id="GO:0005615">
    <property type="term" value="C:extracellular space"/>
    <property type="evidence" value="ECO:0007669"/>
    <property type="project" value="TreeGrafter"/>
</dbReference>
<feature type="non-terminal residue" evidence="3">
    <location>
        <position position="242"/>
    </location>
</feature>
<keyword evidence="1" id="KW-0472">Membrane</keyword>
<dbReference type="Gene3D" id="3.90.215.10">
    <property type="entry name" value="Gamma Fibrinogen, chain A, domain 1"/>
    <property type="match status" value="1"/>
</dbReference>
<dbReference type="InterPro" id="IPR002181">
    <property type="entry name" value="Fibrinogen_a/b/g_C_dom"/>
</dbReference>
<dbReference type="OrthoDB" id="6145874at2759"/>
<feature type="transmembrane region" description="Helical" evidence="1">
    <location>
        <begin position="161"/>
        <end position="181"/>
    </location>
</feature>
<dbReference type="SUPFAM" id="SSF56496">
    <property type="entry name" value="Fibrinogen C-terminal domain-like"/>
    <property type="match status" value="1"/>
</dbReference>
<dbReference type="Pfam" id="PF00147">
    <property type="entry name" value="Fibrinogen_C"/>
    <property type="match status" value="1"/>
</dbReference>
<organism evidence="3">
    <name type="scientific">Drosophila rhopaloa</name>
    <name type="common">Fruit fly</name>
    <dbReference type="NCBI Taxonomy" id="1041015"/>
    <lineage>
        <taxon>Eukaryota</taxon>
        <taxon>Metazoa</taxon>
        <taxon>Ecdysozoa</taxon>
        <taxon>Arthropoda</taxon>
        <taxon>Hexapoda</taxon>
        <taxon>Insecta</taxon>
        <taxon>Pterygota</taxon>
        <taxon>Neoptera</taxon>
        <taxon>Endopterygota</taxon>
        <taxon>Diptera</taxon>
        <taxon>Brachycera</taxon>
        <taxon>Muscomorpha</taxon>
        <taxon>Ephydroidea</taxon>
        <taxon>Drosophilidae</taxon>
        <taxon>Drosophila</taxon>
        <taxon>Sophophora</taxon>
    </lineage>
</organism>
<proteinExistence type="predicted"/>
<accession>A0A6P4ETL9</accession>
<dbReference type="InterPro" id="IPR050373">
    <property type="entry name" value="Fibrinogen_C-term_domain"/>
</dbReference>
<dbReference type="AlphaFoldDB" id="A0A6P4ETL9"/>
<evidence type="ECO:0000313" key="3">
    <source>
        <dbReference type="RefSeq" id="XP_016981472.1"/>
    </source>
</evidence>
<protein>
    <submittedName>
        <fullName evidence="3">Protein scabrous-like</fullName>
    </submittedName>
</protein>
<dbReference type="RefSeq" id="XP_016981472.1">
    <property type="nucleotide sequence ID" value="XM_017125983.1"/>
</dbReference>
<keyword evidence="1" id="KW-1133">Transmembrane helix</keyword>
<sequence>MDGSENFDRNWDAYKNGFGNVSGEFFIGLEKLHRMTEARPHELYIKLGSVNGSTSYAHYDDFKIGSEEELYELKNIGKYSGEAGDSLKFNKNLKFSTFDRLEEIFMSFGAEDLDYRKSGGADNKDDSYDDGEDQDENVQNCRSQWRAMMTKKWLSLYDNKVYFLLLMLIPIVYYLSTLISATDPHSLARVSMNVEGYGDYGVTILVSDSGKSGEMRPAYYTISRMAGKDVELKVIRDPVEGY</sequence>